<evidence type="ECO:0000313" key="1">
    <source>
        <dbReference type="EMBL" id="CAB1428454.1"/>
    </source>
</evidence>
<organism evidence="1 2">
    <name type="scientific">Pleuronectes platessa</name>
    <name type="common">European plaice</name>
    <dbReference type="NCBI Taxonomy" id="8262"/>
    <lineage>
        <taxon>Eukaryota</taxon>
        <taxon>Metazoa</taxon>
        <taxon>Chordata</taxon>
        <taxon>Craniata</taxon>
        <taxon>Vertebrata</taxon>
        <taxon>Euteleostomi</taxon>
        <taxon>Actinopterygii</taxon>
        <taxon>Neopterygii</taxon>
        <taxon>Teleostei</taxon>
        <taxon>Neoteleostei</taxon>
        <taxon>Acanthomorphata</taxon>
        <taxon>Carangaria</taxon>
        <taxon>Pleuronectiformes</taxon>
        <taxon>Pleuronectoidei</taxon>
        <taxon>Pleuronectidae</taxon>
        <taxon>Pleuronectes</taxon>
    </lineage>
</organism>
<proteinExistence type="predicted"/>
<dbReference type="EMBL" id="CADEAL010001057">
    <property type="protein sequence ID" value="CAB1428454.1"/>
    <property type="molecule type" value="Genomic_DNA"/>
</dbReference>
<dbReference type="AlphaFoldDB" id="A0A9N7UAX5"/>
<evidence type="ECO:0000313" key="2">
    <source>
        <dbReference type="Proteomes" id="UP001153269"/>
    </source>
</evidence>
<gene>
    <name evidence="1" type="ORF">PLEPLA_LOCUS16427</name>
</gene>
<reference evidence="1" key="1">
    <citation type="submission" date="2020-03" db="EMBL/GenBank/DDBJ databases">
        <authorList>
            <person name="Weist P."/>
        </authorList>
    </citation>
    <scope>NUCLEOTIDE SEQUENCE</scope>
</reference>
<name>A0A9N7UAX5_PLEPL</name>
<accession>A0A9N7UAX5</accession>
<dbReference type="Proteomes" id="UP001153269">
    <property type="component" value="Unassembled WGS sequence"/>
</dbReference>
<protein>
    <submittedName>
        <fullName evidence="1">Uncharacterized protein</fullName>
    </submittedName>
</protein>
<comment type="caution">
    <text evidence="1">The sequence shown here is derived from an EMBL/GenBank/DDBJ whole genome shotgun (WGS) entry which is preliminary data.</text>
</comment>
<keyword evidence="2" id="KW-1185">Reference proteome</keyword>
<sequence>MGITAMPLAVHDEVDITSGHCQFLFGSSESWLLNKKWRDMLGSDVFQANVIGYIDNKLVEGMDRSFELSMKALEWPSPSLPPCLRDGSGRWRLFKSAEYPYLLVEAPRGTIDEGYAEEMTLITLLPPPQAPSISLNAKEPRGTEGA</sequence>